<reference evidence="1 2" key="2">
    <citation type="journal article" date="2007" name="PLoS Biol.">
        <title>Principles of genome evolution in the Drosophila melanogaster species group.</title>
        <authorList>
            <person name="Ranz J.M."/>
            <person name="Maurin D."/>
            <person name="Chan Y.S."/>
            <person name="von Grotthuss M."/>
            <person name="Hillier L.W."/>
            <person name="Roote J."/>
            <person name="Ashburner M."/>
            <person name="Bergman C.M."/>
        </authorList>
    </citation>
    <scope>NUCLEOTIDE SEQUENCE [LARGE SCALE GENOMIC DNA]</scope>
    <source>
        <strain evidence="2">Tai18E2 / Tucson 14021-0261.01</strain>
    </source>
</reference>
<protein>
    <submittedName>
        <fullName evidence="1">Uncharacterized protein</fullName>
    </submittedName>
</protein>
<dbReference type="OrthoDB" id="8029192at2759"/>
<dbReference type="KEGG" id="dya:Dyak_GE26076"/>
<reference evidence="1 2" key="1">
    <citation type="journal article" date="2007" name="Nature">
        <title>Evolution of genes and genomes on the Drosophila phylogeny.</title>
        <authorList>
            <consortium name="Drosophila 12 Genomes Consortium"/>
            <person name="Clark A.G."/>
            <person name="Eisen M.B."/>
            <person name="Smith D.R."/>
            <person name="Bergman C.M."/>
            <person name="Oliver B."/>
            <person name="Markow T.A."/>
            <person name="Kaufman T.C."/>
            <person name="Kellis M."/>
            <person name="Gelbart W."/>
            <person name="Iyer V.N."/>
            <person name="Pollard D.A."/>
            <person name="Sackton T.B."/>
            <person name="Larracuente A.M."/>
            <person name="Singh N.D."/>
            <person name="Abad J.P."/>
            <person name="Abt D.N."/>
            <person name="Adryan B."/>
            <person name="Aguade M."/>
            <person name="Akashi H."/>
            <person name="Anderson W.W."/>
            <person name="Aquadro C.F."/>
            <person name="Ardell D.H."/>
            <person name="Arguello R."/>
            <person name="Artieri C.G."/>
            <person name="Barbash D.A."/>
            <person name="Barker D."/>
            <person name="Barsanti P."/>
            <person name="Batterham P."/>
            <person name="Batzoglou S."/>
            <person name="Begun D."/>
            <person name="Bhutkar A."/>
            <person name="Blanco E."/>
            <person name="Bosak S.A."/>
            <person name="Bradley R.K."/>
            <person name="Brand A.D."/>
            <person name="Brent M.R."/>
            <person name="Brooks A.N."/>
            <person name="Brown R.H."/>
            <person name="Butlin R.K."/>
            <person name="Caggese C."/>
            <person name="Calvi B.R."/>
            <person name="Bernardo de Carvalho A."/>
            <person name="Caspi A."/>
            <person name="Castrezana S."/>
            <person name="Celniker S.E."/>
            <person name="Chang J.L."/>
            <person name="Chapple C."/>
            <person name="Chatterji S."/>
            <person name="Chinwalla A."/>
            <person name="Civetta A."/>
            <person name="Clifton S.W."/>
            <person name="Comeron J.M."/>
            <person name="Costello J.C."/>
            <person name="Coyne J.A."/>
            <person name="Daub J."/>
            <person name="David R.G."/>
            <person name="Delcher A.L."/>
            <person name="Delehaunty K."/>
            <person name="Do C.B."/>
            <person name="Ebling H."/>
            <person name="Edwards K."/>
            <person name="Eickbush T."/>
            <person name="Evans J.D."/>
            <person name="Filipski A."/>
            <person name="Findeiss S."/>
            <person name="Freyhult E."/>
            <person name="Fulton L."/>
            <person name="Fulton R."/>
            <person name="Garcia A.C."/>
            <person name="Gardiner A."/>
            <person name="Garfield D.A."/>
            <person name="Garvin B.E."/>
            <person name="Gibson G."/>
            <person name="Gilbert D."/>
            <person name="Gnerre S."/>
            <person name="Godfrey J."/>
            <person name="Good R."/>
            <person name="Gotea V."/>
            <person name="Gravely B."/>
            <person name="Greenberg A.J."/>
            <person name="Griffiths-Jones S."/>
            <person name="Gross S."/>
            <person name="Guigo R."/>
            <person name="Gustafson E.A."/>
            <person name="Haerty W."/>
            <person name="Hahn M.W."/>
            <person name="Halligan D.L."/>
            <person name="Halpern A.L."/>
            <person name="Halter G.M."/>
            <person name="Han M.V."/>
            <person name="Heger A."/>
            <person name="Hillier L."/>
            <person name="Hinrichs A.S."/>
            <person name="Holmes I."/>
            <person name="Hoskins R.A."/>
            <person name="Hubisz M.J."/>
            <person name="Hultmark D."/>
            <person name="Huntley M.A."/>
            <person name="Jaffe D.B."/>
            <person name="Jagadeeshan S."/>
            <person name="Jeck W.R."/>
            <person name="Johnson J."/>
            <person name="Jones C.D."/>
            <person name="Jordan W.C."/>
            <person name="Karpen G.H."/>
            <person name="Kataoka E."/>
            <person name="Keightley P.D."/>
            <person name="Kheradpour P."/>
            <person name="Kirkness E.F."/>
            <person name="Koerich L.B."/>
            <person name="Kristiansen K."/>
            <person name="Kudrna D."/>
            <person name="Kulathinal R.J."/>
            <person name="Kumar S."/>
            <person name="Kwok R."/>
            <person name="Lander E."/>
            <person name="Langley C.H."/>
            <person name="Lapoint R."/>
            <person name="Lazzaro B.P."/>
            <person name="Lee S.J."/>
            <person name="Levesque L."/>
            <person name="Li R."/>
            <person name="Lin C.F."/>
            <person name="Lin M.F."/>
            <person name="Lindblad-Toh K."/>
            <person name="Llopart A."/>
            <person name="Long M."/>
            <person name="Low L."/>
            <person name="Lozovsky E."/>
            <person name="Lu J."/>
            <person name="Luo M."/>
            <person name="Machado C.A."/>
            <person name="Makalowski W."/>
            <person name="Marzo M."/>
            <person name="Matsuda M."/>
            <person name="Matzkin L."/>
            <person name="McAllister B."/>
            <person name="McBride C.S."/>
            <person name="McKernan B."/>
            <person name="McKernan K."/>
            <person name="Mendez-Lago M."/>
            <person name="Minx P."/>
            <person name="Mollenhauer M.U."/>
            <person name="Montooth K."/>
            <person name="Mount S.M."/>
            <person name="Mu X."/>
            <person name="Myers E."/>
            <person name="Negre B."/>
            <person name="Newfeld S."/>
            <person name="Nielsen R."/>
            <person name="Noor M.A."/>
            <person name="O'Grady P."/>
            <person name="Pachter L."/>
            <person name="Papaceit M."/>
            <person name="Parisi M.J."/>
            <person name="Parisi M."/>
            <person name="Parts L."/>
            <person name="Pedersen J.S."/>
            <person name="Pesole G."/>
            <person name="Phillippy A.M."/>
            <person name="Ponting C.P."/>
            <person name="Pop M."/>
            <person name="Porcelli D."/>
            <person name="Powell J.R."/>
            <person name="Prohaska S."/>
            <person name="Pruitt K."/>
            <person name="Puig M."/>
            <person name="Quesneville H."/>
            <person name="Ram K.R."/>
            <person name="Rand D."/>
            <person name="Rasmussen M.D."/>
            <person name="Reed L.K."/>
            <person name="Reenan R."/>
            <person name="Reily A."/>
            <person name="Remington K.A."/>
            <person name="Rieger T.T."/>
            <person name="Ritchie M.G."/>
            <person name="Robin C."/>
            <person name="Rogers Y.H."/>
            <person name="Rohde C."/>
            <person name="Rozas J."/>
            <person name="Rubenfield M.J."/>
            <person name="Ruiz A."/>
            <person name="Russo S."/>
            <person name="Salzberg S.L."/>
            <person name="Sanchez-Gracia A."/>
            <person name="Saranga D.J."/>
            <person name="Sato H."/>
            <person name="Schaeffer S.W."/>
            <person name="Schatz M.C."/>
            <person name="Schlenke T."/>
            <person name="Schwartz R."/>
            <person name="Segarra C."/>
            <person name="Singh R.S."/>
            <person name="Sirot L."/>
            <person name="Sirota M."/>
            <person name="Sisneros N.B."/>
            <person name="Smith C.D."/>
            <person name="Smith T.F."/>
            <person name="Spieth J."/>
            <person name="Stage D.E."/>
            <person name="Stark A."/>
            <person name="Stephan W."/>
            <person name="Strausberg R.L."/>
            <person name="Strempel S."/>
            <person name="Sturgill D."/>
            <person name="Sutton G."/>
            <person name="Sutton G.G."/>
            <person name="Tao W."/>
            <person name="Teichmann S."/>
            <person name="Tobari Y.N."/>
            <person name="Tomimura Y."/>
            <person name="Tsolas J.M."/>
            <person name="Valente V.L."/>
            <person name="Venter E."/>
            <person name="Venter J.C."/>
            <person name="Vicario S."/>
            <person name="Vieira F.G."/>
            <person name="Vilella A.J."/>
            <person name="Villasante A."/>
            <person name="Walenz B."/>
            <person name="Wang J."/>
            <person name="Wasserman M."/>
            <person name="Watts T."/>
            <person name="Wilson D."/>
            <person name="Wilson R.K."/>
            <person name="Wing R.A."/>
            <person name="Wolfner M.F."/>
            <person name="Wong A."/>
            <person name="Wong G.K."/>
            <person name="Wu C.I."/>
            <person name="Wu G."/>
            <person name="Yamamoto D."/>
            <person name="Yang H.P."/>
            <person name="Yang S.P."/>
            <person name="Yorke J.A."/>
            <person name="Yoshida K."/>
            <person name="Zdobnov E."/>
            <person name="Zhang P."/>
            <person name="Zhang Y."/>
            <person name="Zimin A.V."/>
            <person name="Baldwin J."/>
            <person name="Abdouelleil A."/>
            <person name="Abdulkadir J."/>
            <person name="Abebe A."/>
            <person name="Abera B."/>
            <person name="Abreu J."/>
            <person name="Acer S.C."/>
            <person name="Aftuck L."/>
            <person name="Alexander A."/>
            <person name="An P."/>
            <person name="Anderson E."/>
            <person name="Anderson S."/>
            <person name="Arachi H."/>
            <person name="Azer M."/>
            <person name="Bachantsang P."/>
            <person name="Barry A."/>
            <person name="Bayul T."/>
            <person name="Berlin A."/>
            <person name="Bessette D."/>
            <person name="Bloom T."/>
            <person name="Blye J."/>
            <person name="Boguslavskiy L."/>
            <person name="Bonnet C."/>
            <person name="Boukhgalter B."/>
            <person name="Bourzgui I."/>
            <person name="Brown A."/>
            <person name="Cahill P."/>
            <person name="Channer S."/>
            <person name="Cheshatsang Y."/>
            <person name="Chuda L."/>
            <person name="Citroen M."/>
            <person name="Collymore A."/>
            <person name="Cooke P."/>
            <person name="Costello M."/>
            <person name="D'Aco K."/>
            <person name="Daza R."/>
            <person name="De Haan G."/>
            <person name="DeGray S."/>
            <person name="DeMaso C."/>
            <person name="Dhargay N."/>
            <person name="Dooley K."/>
            <person name="Dooley E."/>
            <person name="Doricent M."/>
            <person name="Dorje P."/>
            <person name="Dorjee K."/>
            <person name="Dupes A."/>
            <person name="Elong R."/>
            <person name="Falk J."/>
            <person name="Farina A."/>
            <person name="Faro S."/>
            <person name="Ferguson D."/>
            <person name="Fisher S."/>
            <person name="Foley C.D."/>
            <person name="Franke A."/>
            <person name="Friedrich D."/>
            <person name="Gadbois L."/>
            <person name="Gearin G."/>
            <person name="Gearin C.R."/>
            <person name="Giannoukos G."/>
            <person name="Goode T."/>
            <person name="Graham J."/>
            <person name="Grandbois E."/>
            <person name="Grewal S."/>
            <person name="Gyaltsen K."/>
            <person name="Hafez N."/>
            <person name="Hagos B."/>
            <person name="Hall J."/>
            <person name="Henson C."/>
            <person name="Hollinger A."/>
            <person name="Honan T."/>
            <person name="Huard M.D."/>
            <person name="Hughes L."/>
            <person name="Hurhula B."/>
            <person name="Husby M.E."/>
            <person name="Kamat A."/>
            <person name="Kanga B."/>
            <person name="Kashin S."/>
            <person name="Khazanovich D."/>
            <person name="Kisner P."/>
            <person name="Lance K."/>
            <person name="Lara M."/>
            <person name="Lee W."/>
            <person name="Lennon N."/>
            <person name="Letendre F."/>
            <person name="LeVine R."/>
            <person name="Lipovsky A."/>
            <person name="Liu X."/>
            <person name="Liu J."/>
            <person name="Liu S."/>
            <person name="Lokyitsang T."/>
            <person name="Lokyitsang Y."/>
            <person name="Lubonja R."/>
            <person name="Lui A."/>
            <person name="MacDonald P."/>
            <person name="Magnisalis V."/>
            <person name="Maru K."/>
            <person name="Matthews C."/>
            <person name="McCusker W."/>
            <person name="McDonough S."/>
            <person name="Mehta T."/>
            <person name="Meldrim J."/>
            <person name="Meneus L."/>
            <person name="Mihai O."/>
            <person name="Mihalev A."/>
            <person name="Mihova T."/>
            <person name="Mittelman R."/>
            <person name="Mlenga V."/>
            <person name="Montmayeur A."/>
            <person name="Mulrain L."/>
            <person name="Navidi A."/>
            <person name="Naylor J."/>
            <person name="Negash T."/>
            <person name="Nguyen T."/>
            <person name="Nguyen N."/>
            <person name="Nicol R."/>
            <person name="Norbu C."/>
            <person name="Norbu N."/>
            <person name="Novod N."/>
            <person name="O'Neill B."/>
            <person name="Osman S."/>
            <person name="Markiewicz E."/>
            <person name="Oyono O.L."/>
            <person name="Patti C."/>
            <person name="Phunkhang P."/>
            <person name="Pierre F."/>
            <person name="Priest M."/>
            <person name="Raghuraman S."/>
            <person name="Rege F."/>
            <person name="Reyes R."/>
            <person name="Rise C."/>
            <person name="Rogov P."/>
            <person name="Ross K."/>
            <person name="Ryan E."/>
            <person name="Settipalli S."/>
            <person name="Shea T."/>
            <person name="Sherpa N."/>
            <person name="Shi L."/>
            <person name="Shih D."/>
            <person name="Sparrow T."/>
            <person name="Spaulding J."/>
            <person name="Stalker J."/>
            <person name="Stange-Thomann N."/>
            <person name="Stavropoulos S."/>
            <person name="Stone C."/>
            <person name="Strader C."/>
            <person name="Tesfaye S."/>
            <person name="Thomson T."/>
            <person name="Thoulutsang Y."/>
            <person name="Thoulutsang D."/>
            <person name="Topham K."/>
            <person name="Topping I."/>
            <person name="Tsamla T."/>
            <person name="Vassiliev H."/>
            <person name="Vo A."/>
            <person name="Wangchuk T."/>
            <person name="Wangdi T."/>
            <person name="Weiand M."/>
            <person name="Wilkinson J."/>
            <person name="Wilson A."/>
            <person name="Yadav S."/>
            <person name="Young G."/>
            <person name="Yu Q."/>
            <person name="Zembek L."/>
            <person name="Zhong D."/>
            <person name="Zimmer A."/>
            <person name="Zwirko Z."/>
            <person name="Jaffe D.B."/>
            <person name="Alvarez P."/>
            <person name="Brockman W."/>
            <person name="Butler J."/>
            <person name="Chin C."/>
            <person name="Gnerre S."/>
            <person name="Grabherr M."/>
            <person name="Kleber M."/>
            <person name="Mauceli E."/>
            <person name="MacCallum I."/>
        </authorList>
    </citation>
    <scope>NUCLEOTIDE SEQUENCE [LARGE SCALE GENOMIC DNA]</scope>
    <source>
        <strain evidence="2">Tai18E2 / Tucson 14021-0261.01</strain>
    </source>
</reference>
<dbReference type="eggNOG" id="ENOG502RWAF">
    <property type="taxonomic scope" value="Eukaryota"/>
</dbReference>
<name>B4PLI0_DROYA</name>
<dbReference type="OMA" id="GPAYDYR"/>
<dbReference type="AlphaFoldDB" id="B4PLI0"/>
<dbReference type="PhylomeDB" id="B4PLI0"/>
<dbReference type="EMBL" id="CM000160">
    <property type="protein sequence ID" value="EDW96887.1"/>
    <property type="molecule type" value="Genomic_DNA"/>
</dbReference>
<dbReference type="Proteomes" id="UP000002282">
    <property type="component" value="Chromosome 3R"/>
</dbReference>
<accession>B4PLI0</accession>
<evidence type="ECO:0000313" key="2">
    <source>
        <dbReference type="Proteomes" id="UP000002282"/>
    </source>
</evidence>
<sequence>MSSWVVSTTELCDCGAKGAKTPSASASSRRHTRLILLVWHNLAEKCHKFGSFLRRETNKPLPKEMRRSLRLNKSARRKGYRSCESEAEKRLMEERLNEPGNIYIRMGPAYDYRPSNC</sequence>
<proteinExistence type="predicted"/>
<keyword evidence="2" id="KW-1185">Reference proteome</keyword>
<gene>
    <name evidence="1" type="primary">Dyak\GE26076</name>
    <name evidence="1" type="synonym">dyak_GLEANR_9650</name>
    <name evidence="1" type="synonym">GE26076</name>
    <name evidence="1" type="ORF">Dyak_GE26076</name>
</gene>
<evidence type="ECO:0000313" key="1">
    <source>
        <dbReference type="EMBL" id="EDW96887.1"/>
    </source>
</evidence>
<organism evidence="1 2">
    <name type="scientific">Drosophila yakuba</name>
    <name type="common">Fruit fly</name>
    <dbReference type="NCBI Taxonomy" id="7245"/>
    <lineage>
        <taxon>Eukaryota</taxon>
        <taxon>Metazoa</taxon>
        <taxon>Ecdysozoa</taxon>
        <taxon>Arthropoda</taxon>
        <taxon>Hexapoda</taxon>
        <taxon>Insecta</taxon>
        <taxon>Pterygota</taxon>
        <taxon>Neoptera</taxon>
        <taxon>Endopterygota</taxon>
        <taxon>Diptera</taxon>
        <taxon>Brachycera</taxon>
        <taxon>Muscomorpha</taxon>
        <taxon>Ephydroidea</taxon>
        <taxon>Drosophilidae</taxon>
        <taxon>Drosophila</taxon>
        <taxon>Sophophora</taxon>
    </lineage>
</organism>
<dbReference type="HOGENOM" id="CLU_2052087_0_0_1"/>